<sequence length="532" mass="56409">MTLHGKSLIAGVPAETSARSFRAVSPLDSSELEPAFHECVAEDVNRALTHAEEAFPIYKKISAEDRAAFLEKIAEEILAIGDDLIQRAHLETGLPIDRLTGERGRTVGQLRLFAEVIREGSWVDARIDPALPDRKPLPRPDLRRMLRPLGPVVVFGSSNFPLAFSVAGGDTASALAAGNPVVVKAHRAHPGTSELVAGAIVRAVEKSGLPHGVFGMLHGAGSEIGIALVKHPFTRAAGFTGSRFAGRALFNAAAGRPDPIPVFAEMSSLNPLFILPGALRERGAQLVEGLKTSVTLGVGQFCTKPGLVFGLGGAEFESFAEKFAAAIRGAAPATMLHPGICKSFHEGLDAMHKVPGVVVLAESDTDAEPKRTQGEPTVFATDAENFLKHPALHEEVFGPYTLLVDALSYNDLQRIAHHLEGQLTATIHGTAEDLANAADLLAILERKAGRLIINGFPTGVEVSPAMNHGGPYPATTDERFTSVGTAAIQRFARPVCYQAFPGSALPPELADANPRGLMRLVNGKLTRDPLSA</sequence>
<dbReference type="STRING" id="497964.CfE428DRAFT_0590"/>
<dbReference type="Gene3D" id="3.40.309.10">
    <property type="entry name" value="Aldehyde Dehydrogenase, Chain A, domain 2"/>
    <property type="match status" value="1"/>
</dbReference>
<dbReference type="PANTHER" id="PTHR43353">
    <property type="entry name" value="SUCCINATE-SEMIALDEHYDE DEHYDROGENASE, MITOCHONDRIAL"/>
    <property type="match status" value="1"/>
</dbReference>
<name>B4CV77_9BACT</name>
<dbReference type="RefSeq" id="WP_006977917.1">
    <property type="nucleotide sequence ID" value="NZ_ABVL01000001.1"/>
</dbReference>
<accession>B4CV77</accession>
<proteinExistence type="predicted"/>
<evidence type="ECO:0000259" key="2">
    <source>
        <dbReference type="Pfam" id="PF00171"/>
    </source>
</evidence>
<comment type="caution">
    <text evidence="3">The sequence shown here is derived from an EMBL/GenBank/DDBJ whole genome shotgun (WGS) entry which is preliminary data.</text>
</comment>
<dbReference type="InterPro" id="IPR044151">
    <property type="entry name" value="ALDH_KGSADH"/>
</dbReference>
<organism evidence="3 4">
    <name type="scientific">Chthoniobacter flavus Ellin428</name>
    <dbReference type="NCBI Taxonomy" id="497964"/>
    <lineage>
        <taxon>Bacteria</taxon>
        <taxon>Pseudomonadati</taxon>
        <taxon>Verrucomicrobiota</taxon>
        <taxon>Spartobacteria</taxon>
        <taxon>Chthoniobacterales</taxon>
        <taxon>Chthoniobacteraceae</taxon>
        <taxon>Chthoniobacter</taxon>
    </lineage>
</organism>
<dbReference type="InterPro" id="IPR016161">
    <property type="entry name" value="Ald_DH/histidinol_DH"/>
</dbReference>
<protein>
    <submittedName>
        <fullName evidence="3">Aldehyde Dehydrogenase</fullName>
    </submittedName>
</protein>
<evidence type="ECO:0000256" key="1">
    <source>
        <dbReference type="ARBA" id="ARBA00023002"/>
    </source>
</evidence>
<dbReference type="InParanoid" id="B4CV77"/>
<evidence type="ECO:0000313" key="3">
    <source>
        <dbReference type="EMBL" id="EDY22465.1"/>
    </source>
</evidence>
<dbReference type="EMBL" id="ABVL01000001">
    <property type="protein sequence ID" value="EDY22465.1"/>
    <property type="molecule type" value="Genomic_DNA"/>
</dbReference>
<reference evidence="3 4" key="1">
    <citation type="journal article" date="2011" name="J. Bacteriol.">
        <title>Genome sequence of Chthoniobacter flavus Ellin428, an aerobic heterotrophic soil bacterium.</title>
        <authorList>
            <person name="Kant R."/>
            <person name="van Passel M.W."/>
            <person name="Palva A."/>
            <person name="Lucas S."/>
            <person name="Lapidus A."/>
            <person name="Glavina Del Rio T."/>
            <person name="Dalin E."/>
            <person name="Tice H."/>
            <person name="Bruce D."/>
            <person name="Goodwin L."/>
            <person name="Pitluck S."/>
            <person name="Larimer F.W."/>
            <person name="Land M.L."/>
            <person name="Hauser L."/>
            <person name="Sangwan P."/>
            <person name="de Vos W.M."/>
            <person name="Janssen P.H."/>
            <person name="Smidt H."/>
        </authorList>
    </citation>
    <scope>NUCLEOTIDE SEQUENCE [LARGE SCALE GENOMIC DNA]</scope>
    <source>
        <strain evidence="3 4">Ellin428</strain>
    </source>
</reference>
<dbReference type="PANTHER" id="PTHR43353:SF3">
    <property type="entry name" value="ALDEHYDE DEHYDROGENASE-RELATED"/>
    <property type="match status" value="1"/>
</dbReference>
<dbReference type="eggNOG" id="COG1012">
    <property type="taxonomic scope" value="Bacteria"/>
</dbReference>
<dbReference type="InterPro" id="IPR016163">
    <property type="entry name" value="Ald_DH_C"/>
</dbReference>
<dbReference type="InterPro" id="IPR015590">
    <property type="entry name" value="Aldehyde_DH_dom"/>
</dbReference>
<dbReference type="Pfam" id="PF00171">
    <property type="entry name" value="Aldedh"/>
    <property type="match status" value="1"/>
</dbReference>
<dbReference type="Proteomes" id="UP000005824">
    <property type="component" value="Unassembled WGS sequence"/>
</dbReference>
<keyword evidence="1" id="KW-0560">Oxidoreductase</keyword>
<keyword evidence="4" id="KW-1185">Reference proteome</keyword>
<dbReference type="Gene3D" id="3.40.605.10">
    <property type="entry name" value="Aldehyde Dehydrogenase, Chain A, domain 1"/>
    <property type="match status" value="1"/>
</dbReference>
<gene>
    <name evidence="3" type="ORF">CfE428DRAFT_0590</name>
</gene>
<dbReference type="GO" id="GO:0016620">
    <property type="term" value="F:oxidoreductase activity, acting on the aldehyde or oxo group of donors, NAD or NADP as acceptor"/>
    <property type="evidence" value="ECO:0007669"/>
    <property type="project" value="InterPro"/>
</dbReference>
<feature type="domain" description="Aldehyde dehydrogenase" evidence="2">
    <location>
        <begin position="19"/>
        <end position="470"/>
    </location>
</feature>
<dbReference type="InterPro" id="IPR050740">
    <property type="entry name" value="Aldehyde_DH_Superfamily"/>
</dbReference>
<dbReference type="InterPro" id="IPR016162">
    <property type="entry name" value="Ald_DH_N"/>
</dbReference>
<evidence type="ECO:0000313" key="4">
    <source>
        <dbReference type="Proteomes" id="UP000005824"/>
    </source>
</evidence>
<dbReference type="SUPFAM" id="SSF53720">
    <property type="entry name" value="ALDH-like"/>
    <property type="match status" value="1"/>
</dbReference>
<dbReference type="CDD" id="cd07129">
    <property type="entry name" value="ALDH_KGSADH"/>
    <property type="match status" value="1"/>
</dbReference>
<dbReference type="AlphaFoldDB" id="B4CV77"/>